<dbReference type="InterPro" id="IPR029068">
    <property type="entry name" value="Glyas_Bleomycin-R_OHBP_Dase"/>
</dbReference>
<sequence>MHIDHIALWTNNLERCKQFYVSYFGATAGSGYTNPNKGFASCFLSFSSGARIEVMSTSTLHPVAIEPGAQRMGLTHFAISLGSEQLVDALTQRLKNDGYPVLDGPRRTGDGYYESVVLDPDGNRIEITA</sequence>
<organism evidence="2 3">
    <name type="scientific">Rhodoferax fermentans</name>
    <dbReference type="NCBI Taxonomy" id="28066"/>
    <lineage>
        <taxon>Bacteria</taxon>
        <taxon>Pseudomonadati</taxon>
        <taxon>Pseudomonadota</taxon>
        <taxon>Betaproteobacteria</taxon>
        <taxon>Burkholderiales</taxon>
        <taxon>Comamonadaceae</taxon>
        <taxon>Rhodoferax</taxon>
    </lineage>
</organism>
<evidence type="ECO:0000313" key="2">
    <source>
        <dbReference type="EMBL" id="OOV08394.1"/>
    </source>
</evidence>
<dbReference type="InterPro" id="IPR037523">
    <property type="entry name" value="VOC_core"/>
</dbReference>
<keyword evidence="3" id="KW-1185">Reference proteome</keyword>
<reference evidence="2 3" key="1">
    <citation type="submission" date="2017-01" db="EMBL/GenBank/DDBJ databases">
        <title>Genome sequencing of Rhodoferax fermentans JCM 7819.</title>
        <authorList>
            <person name="Kim Y.J."/>
            <person name="Farh M.E.-A."/>
            <person name="Yang D.-C."/>
        </authorList>
    </citation>
    <scope>NUCLEOTIDE SEQUENCE [LARGE SCALE GENOMIC DNA]</scope>
    <source>
        <strain evidence="2 3">JCM 7819</strain>
    </source>
</reference>
<dbReference type="RefSeq" id="WP_078366278.1">
    <property type="nucleotide sequence ID" value="NZ_MTJN01000002.1"/>
</dbReference>
<dbReference type="Pfam" id="PF00903">
    <property type="entry name" value="Glyoxalase"/>
    <property type="match status" value="1"/>
</dbReference>
<protein>
    <submittedName>
        <fullName evidence="2">Glyoxalase</fullName>
    </submittedName>
</protein>
<evidence type="ECO:0000259" key="1">
    <source>
        <dbReference type="PROSITE" id="PS51819"/>
    </source>
</evidence>
<dbReference type="OrthoDB" id="9800438at2"/>
<dbReference type="Proteomes" id="UP000190750">
    <property type="component" value="Unassembled WGS sequence"/>
</dbReference>
<gene>
    <name evidence="2" type="ORF">RF819_18285</name>
</gene>
<dbReference type="InterPro" id="IPR004360">
    <property type="entry name" value="Glyas_Fos-R_dOase_dom"/>
</dbReference>
<dbReference type="PROSITE" id="PS51819">
    <property type="entry name" value="VOC"/>
    <property type="match status" value="1"/>
</dbReference>
<name>A0A1T1AWA8_RHOFE</name>
<dbReference type="EMBL" id="MTJN01000002">
    <property type="protein sequence ID" value="OOV08394.1"/>
    <property type="molecule type" value="Genomic_DNA"/>
</dbReference>
<dbReference type="Gene3D" id="3.10.180.10">
    <property type="entry name" value="2,3-Dihydroxybiphenyl 1,2-Dioxygenase, domain 1"/>
    <property type="match status" value="1"/>
</dbReference>
<accession>A0A1T1AWA8</accession>
<dbReference type="AlphaFoldDB" id="A0A1T1AWA8"/>
<dbReference type="STRING" id="28066.RF819_18285"/>
<evidence type="ECO:0000313" key="3">
    <source>
        <dbReference type="Proteomes" id="UP000190750"/>
    </source>
</evidence>
<dbReference type="InterPro" id="IPR051332">
    <property type="entry name" value="Fosfomycin_Res_Enzymes"/>
</dbReference>
<dbReference type="SUPFAM" id="SSF54593">
    <property type="entry name" value="Glyoxalase/Bleomycin resistance protein/Dihydroxybiphenyl dioxygenase"/>
    <property type="match status" value="1"/>
</dbReference>
<proteinExistence type="predicted"/>
<dbReference type="PANTHER" id="PTHR36113">
    <property type="entry name" value="LYASE, PUTATIVE-RELATED-RELATED"/>
    <property type="match status" value="1"/>
</dbReference>
<feature type="domain" description="VOC" evidence="1">
    <location>
        <begin position="2"/>
        <end position="129"/>
    </location>
</feature>
<comment type="caution">
    <text evidence="2">The sequence shown here is derived from an EMBL/GenBank/DDBJ whole genome shotgun (WGS) entry which is preliminary data.</text>
</comment>
<dbReference type="PANTHER" id="PTHR36113:SF1">
    <property type="entry name" value="GLYOXALASE_BLEOMYCIN RESISTANCE PROTEIN_DIOXYGENASE"/>
    <property type="match status" value="1"/>
</dbReference>